<dbReference type="SMART" id="SM00448">
    <property type="entry name" value="REC"/>
    <property type="match status" value="1"/>
</dbReference>
<feature type="domain" description="HD-GYP" evidence="4">
    <location>
        <begin position="185"/>
        <end position="379"/>
    </location>
</feature>
<dbReference type="InterPro" id="IPR001789">
    <property type="entry name" value="Sig_transdc_resp-reg_receiver"/>
</dbReference>
<evidence type="ECO:0000259" key="3">
    <source>
        <dbReference type="PROSITE" id="PS50110"/>
    </source>
</evidence>
<evidence type="ECO:0000313" key="6">
    <source>
        <dbReference type="Proteomes" id="UP000420562"/>
    </source>
</evidence>
<proteinExistence type="predicted"/>
<evidence type="ECO:0000313" key="5">
    <source>
        <dbReference type="EMBL" id="KAB0666020.1"/>
    </source>
</evidence>
<name>A0A7J4ZS04_9BACT</name>
<dbReference type="InterPro" id="IPR052020">
    <property type="entry name" value="Cyclic_di-GMP/3'3'-cGAMP_PDE"/>
</dbReference>
<feature type="coiled-coil region" evidence="2">
    <location>
        <begin position="139"/>
        <end position="191"/>
    </location>
</feature>
<dbReference type="Pfam" id="PF00072">
    <property type="entry name" value="Response_reg"/>
    <property type="match status" value="1"/>
</dbReference>
<dbReference type="EMBL" id="VZQZ01000003">
    <property type="protein sequence ID" value="KAB0666020.1"/>
    <property type="molecule type" value="Genomic_DNA"/>
</dbReference>
<dbReference type="InterPro" id="IPR011006">
    <property type="entry name" value="CheY-like_superfamily"/>
</dbReference>
<dbReference type="PANTHER" id="PTHR45228:SF8">
    <property type="entry name" value="TWO-COMPONENT RESPONSE REGULATOR-RELATED"/>
    <property type="match status" value="1"/>
</dbReference>
<reference evidence="5 6" key="1">
    <citation type="submission" date="2019-09" db="EMBL/GenBank/DDBJ databases">
        <title>Geobacter sp. Red96, a novel strain isolated from paddy soil.</title>
        <authorList>
            <person name="Xu Z."/>
            <person name="Masuda Y."/>
            <person name="Itoh H."/>
            <person name="Senoo K."/>
        </authorList>
    </citation>
    <scope>NUCLEOTIDE SEQUENCE [LARGE SCALE GENOMIC DNA]</scope>
    <source>
        <strain evidence="5 6">Red96</strain>
    </source>
</reference>
<dbReference type="Proteomes" id="UP000420562">
    <property type="component" value="Unassembled WGS sequence"/>
</dbReference>
<dbReference type="Gene3D" id="1.10.3210.10">
    <property type="entry name" value="Hypothetical protein af1432"/>
    <property type="match status" value="1"/>
</dbReference>
<dbReference type="PROSITE" id="PS51832">
    <property type="entry name" value="HD_GYP"/>
    <property type="match status" value="1"/>
</dbReference>
<organism evidence="5 6">
    <name type="scientific">Oryzomonas japonica</name>
    <dbReference type="NCBI Taxonomy" id="2603858"/>
    <lineage>
        <taxon>Bacteria</taxon>
        <taxon>Pseudomonadati</taxon>
        <taxon>Thermodesulfobacteriota</taxon>
        <taxon>Desulfuromonadia</taxon>
        <taxon>Geobacterales</taxon>
        <taxon>Geobacteraceae</taxon>
        <taxon>Oryzomonas</taxon>
    </lineage>
</organism>
<evidence type="ECO:0000256" key="2">
    <source>
        <dbReference type="SAM" id="Coils"/>
    </source>
</evidence>
<feature type="modified residue" description="4-aspartylphosphate" evidence="1">
    <location>
        <position position="64"/>
    </location>
</feature>
<comment type="caution">
    <text evidence="5">The sequence shown here is derived from an EMBL/GenBank/DDBJ whole genome shotgun (WGS) entry which is preliminary data.</text>
</comment>
<gene>
    <name evidence="5" type="ORF">F6V25_05965</name>
</gene>
<dbReference type="SUPFAM" id="SSF109604">
    <property type="entry name" value="HD-domain/PDEase-like"/>
    <property type="match status" value="1"/>
</dbReference>
<dbReference type="CDD" id="cd00077">
    <property type="entry name" value="HDc"/>
    <property type="match status" value="1"/>
</dbReference>
<feature type="domain" description="Response regulatory" evidence="3">
    <location>
        <begin position="13"/>
        <end position="130"/>
    </location>
</feature>
<dbReference type="InterPro" id="IPR037522">
    <property type="entry name" value="HD_GYP_dom"/>
</dbReference>
<keyword evidence="2" id="KW-0175">Coiled coil</keyword>
<dbReference type="PANTHER" id="PTHR45228">
    <property type="entry name" value="CYCLIC DI-GMP PHOSPHODIESTERASE TM_0186-RELATED"/>
    <property type="match status" value="1"/>
</dbReference>
<dbReference type="AlphaFoldDB" id="A0A7J4ZS04"/>
<accession>A0A7J4ZS04</accession>
<dbReference type="PROSITE" id="PS50110">
    <property type="entry name" value="RESPONSE_REGULATORY"/>
    <property type="match status" value="1"/>
</dbReference>
<keyword evidence="6" id="KW-1185">Reference proteome</keyword>
<dbReference type="SUPFAM" id="SSF52172">
    <property type="entry name" value="CheY-like"/>
    <property type="match status" value="1"/>
</dbReference>
<dbReference type="Gene3D" id="3.40.50.2300">
    <property type="match status" value="1"/>
</dbReference>
<dbReference type="InterPro" id="IPR003607">
    <property type="entry name" value="HD/PDEase_dom"/>
</dbReference>
<dbReference type="Pfam" id="PF13487">
    <property type="entry name" value="HD_5"/>
    <property type="match status" value="1"/>
</dbReference>
<keyword evidence="1" id="KW-0597">Phosphoprotein</keyword>
<sequence length="442" mass="49831">MSELSQNLDTRVTILLVDDEENILRALQRLLMEEEELDIVTATSGEEGLKLLEGLANVALLVSDQRMPGMTGALFLEKAREIAPDALRIILTGYADITAAVDAINRGGAWRYLAKPWNDEELLRIIREGVDRYNILRENRRLNDLVARQNKELEEWNANLKQRILAQTTEIRKKNEELNEANGRLKNAFEGVITAFSELLNLRDQRFRPHGKNVCRMARSAAIALQLPAEEVELIGIAALLHDIGELGIPDDIMAKEPEEMASAEREAYQLHPVRGQAAIDAIEQLRPAGLLIRHHHEYWDGSGFPDGLQKEAIPLGARIIAYADLIDRQMRLDNSELGFGRAMARLELEHGRTLDPQLLGLFRAAAKETYIHLDWREDLKELELQPINLHDGMRLARDVVSGTGLLLLGRGEELDGARIAAIRRYYRIDPPKQGVFVLVTP</sequence>
<evidence type="ECO:0000256" key="1">
    <source>
        <dbReference type="PROSITE-ProRule" id="PRU00169"/>
    </source>
</evidence>
<dbReference type="CDD" id="cd17569">
    <property type="entry name" value="REC_HupR-like"/>
    <property type="match status" value="1"/>
</dbReference>
<dbReference type="GO" id="GO:0000160">
    <property type="term" value="P:phosphorelay signal transduction system"/>
    <property type="evidence" value="ECO:0007669"/>
    <property type="project" value="InterPro"/>
</dbReference>
<protein>
    <submittedName>
        <fullName evidence="5">Response regulator</fullName>
    </submittedName>
</protein>
<evidence type="ECO:0000259" key="4">
    <source>
        <dbReference type="PROSITE" id="PS51832"/>
    </source>
</evidence>
<dbReference type="RefSeq" id="WP_151127708.1">
    <property type="nucleotide sequence ID" value="NZ_VZQZ01000003.1"/>
</dbReference>